<evidence type="ECO:0000256" key="9">
    <source>
        <dbReference type="PIRSR" id="PIRSR601929-1"/>
    </source>
</evidence>
<dbReference type="SUPFAM" id="SSF51182">
    <property type="entry name" value="RmlC-like cupins"/>
    <property type="match status" value="1"/>
</dbReference>
<evidence type="ECO:0000256" key="7">
    <source>
        <dbReference type="ARBA" id="ARBA00023157"/>
    </source>
</evidence>
<feature type="binding site" evidence="9">
    <location>
        <position position="68"/>
    </location>
    <ligand>
        <name>oxalate</name>
        <dbReference type="ChEBI" id="CHEBI:30623"/>
    </ligand>
</feature>
<dbReference type="GO" id="GO:0030145">
    <property type="term" value="F:manganese ion binding"/>
    <property type="evidence" value="ECO:0007669"/>
    <property type="project" value="UniProtKB-UniRule"/>
</dbReference>
<dbReference type="Proteomes" id="UP000824469">
    <property type="component" value="Unassembled WGS sequence"/>
</dbReference>
<keyword evidence="7" id="KW-1015">Disulfide bond</keyword>
<accession>A0AA38GA79</accession>
<organism evidence="13 14">
    <name type="scientific">Taxus chinensis</name>
    <name type="common">Chinese yew</name>
    <name type="synonym">Taxus wallichiana var. chinensis</name>
    <dbReference type="NCBI Taxonomy" id="29808"/>
    <lineage>
        <taxon>Eukaryota</taxon>
        <taxon>Viridiplantae</taxon>
        <taxon>Streptophyta</taxon>
        <taxon>Embryophyta</taxon>
        <taxon>Tracheophyta</taxon>
        <taxon>Spermatophyta</taxon>
        <taxon>Pinopsida</taxon>
        <taxon>Pinidae</taxon>
        <taxon>Conifers II</taxon>
        <taxon>Cupressales</taxon>
        <taxon>Taxaceae</taxon>
        <taxon>Taxus</taxon>
    </lineage>
</organism>
<evidence type="ECO:0000256" key="10">
    <source>
        <dbReference type="PIRSR" id="PIRSR601929-2"/>
    </source>
</evidence>
<name>A0AA38GA79_TAXCH</name>
<keyword evidence="5 9" id="KW-0479">Metal-binding</keyword>
<keyword evidence="8 9" id="KW-0464">Manganese</keyword>
<feature type="non-terminal residue" evidence="13">
    <location>
        <position position="178"/>
    </location>
</feature>
<dbReference type="PROSITE" id="PS00725">
    <property type="entry name" value="GERMIN"/>
    <property type="match status" value="1"/>
</dbReference>
<feature type="domain" description="Cupin type-1" evidence="12">
    <location>
        <begin position="35"/>
        <end position="172"/>
    </location>
</feature>
<keyword evidence="3 11" id="KW-0052">Apoplast</keyword>
<dbReference type="CDD" id="cd02241">
    <property type="entry name" value="cupin_OxOx"/>
    <property type="match status" value="1"/>
</dbReference>
<dbReference type="InterPro" id="IPR019780">
    <property type="entry name" value="Germin_Mn-BS"/>
</dbReference>
<feature type="binding site" evidence="10">
    <location>
        <position position="118"/>
    </location>
    <ligand>
        <name>Mn(2+)</name>
        <dbReference type="ChEBI" id="CHEBI:29035"/>
    </ligand>
</feature>
<dbReference type="Pfam" id="PF00190">
    <property type="entry name" value="Cupin_1"/>
    <property type="match status" value="1"/>
</dbReference>
<evidence type="ECO:0000256" key="4">
    <source>
        <dbReference type="ARBA" id="ARBA00022525"/>
    </source>
</evidence>
<evidence type="ECO:0000256" key="2">
    <source>
        <dbReference type="ARBA" id="ARBA00007456"/>
    </source>
</evidence>
<feature type="binding site" evidence="10">
    <location>
        <position position="73"/>
    </location>
    <ligand>
        <name>Mn(2+)</name>
        <dbReference type="ChEBI" id="CHEBI:29035"/>
    </ligand>
</feature>
<keyword evidence="4 11" id="KW-0964">Secreted</keyword>
<evidence type="ECO:0000256" key="11">
    <source>
        <dbReference type="RuleBase" id="RU366015"/>
    </source>
</evidence>
<reference evidence="13 14" key="1">
    <citation type="journal article" date="2021" name="Nat. Plants">
        <title>The Taxus genome provides insights into paclitaxel biosynthesis.</title>
        <authorList>
            <person name="Xiong X."/>
            <person name="Gou J."/>
            <person name="Liao Q."/>
            <person name="Li Y."/>
            <person name="Zhou Q."/>
            <person name="Bi G."/>
            <person name="Li C."/>
            <person name="Du R."/>
            <person name="Wang X."/>
            <person name="Sun T."/>
            <person name="Guo L."/>
            <person name="Liang H."/>
            <person name="Lu P."/>
            <person name="Wu Y."/>
            <person name="Zhang Z."/>
            <person name="Ro D.K."/>
            <person name="Shang Y."/>
            <person name="Huang S."/>
            <person name="Yan J."/>
        </authorList>
    </citation>
    <scope>NUCLEOTIDE SEQUENCE [LARGE SCALE GENOMIC DNA]</scope>
    <source>
        <strain evidence="13">Ta-2019</strain>
    </source>
</reference>
<evidence type="ECO:0000313" key="14">
    <source>
        <dbReference type="Proteomes" id="UP000824469"/>
    </source>
</evidence>
<feature type="binding site" evidence="9">
    <location>
        <position position="58"/>
    </location>
    <ligand>
        <name>oxalate</name>
        <dbReference type="ChEBI" id="CHEBI:30623"/>
    </ligand>
</feature>
<feature type="binding site" evidence="9">
    <location>
        <position position="73"/>
    </location>
    <ligand>
        <name>oxalate</name>
        <dbReference type="ChEBI" id="CHEBI:30623"/>
    </ligand>
</feature>
<evidence type="ECO:0000256" key="6">
    <source>
        <dbReference type="ARBA" id="ARBA00022729"/>
    </source>
</evidence>
<dbReference type="InterPro" id="IPR001929">
    <property type="entry name" value="Germin"/>
</dbReference>
<dbReference type="GO" id="GO:0048046">
    <property type="term" value="C:apoplast"/>
    <property type="evidence" value="ECO:0007669"/>
    <property type="project" value="UniProtKB-SubCell"/>
</dbReference>
<dbReference type="SMART" id="SM00835">
    <property type="entry name" value="Cupin_1"/>
    <property type="match status" value="1"/>
</dbReference>
<dbReference type="InterPro" id="IPR011051">
    <property type="entry name" value="RmlC_Cupin_sf"/>
</dbReference>
<dbReference type="InterPro" id="IPR014710">
    <property type="entry name" value="RmlC-like_jellyroll"/>
</dbReference>
<protein>
    <recommendedName>
        <fullName evidence="11">Germin-like protein</fullName>
    </recommendedName>
</protein>
<evidence type="ECO:0000256" key="3">
    <source>
        <dbReference type="ARBA" id="ARBA00022523"/>
    </source>
</evidence>
<evidence type="ECO:0000256" key="8">
    <source>
        <dbReference type="ARBA" id="ARBA00023211"/>
    </source>
</evidence>
<feature type="binding site" evidence="9">
    <location>
        <position position="78"/>
    </location>
    <ligand>
        <name>oxalate</name>
        <dbReference type="ChEBI" id="CHEBI:30623"/>
    </ligand>
</feature>
<sequence>NARVNGFVCKDPKLVVASDFLFRGLANPLSTNNDLGFNAMQGNVENFPGINTLGISMNRVEFAPRGLNLPHIHPRATEIIFVMEGTILVGFITTNNVFFFTEGGEGRCVCVVPSGLVHFQQNVGASSAVAITALNSQLPGIQVVVSSLFGSNPPLPQDVLAKAFNITDDQVKDLMSRQ</sequence>
<dbReference type="PRINTS" id="PR00325">
    <property type="entry name" value="GERMIN"/>
</dbReference>
<dbReference type="GO" id="GO:2000280">
    <property type="term" value="P:regulation of root development"/>
    <property type="evidence" value="ECO:0007669"/>
    <property type="project" value="UniProtKB-ARBA"/>
</dbReference>
<comment type="similarity">
    <text evidence="2 11">Belongs to the germin family.</text>
</comment>
<dbReference type="FunFam" id="2.60.120.10:FF:000025">
    <property type="entry name" value="germin-like protein subfamily 2 member 1"/>
    <property type="match status" value="1"/>
</dbReference>
<dbReference type="OMA" id="SHPCATE"/>
<proteinExistence type="inferred from homology"/>
<comment type="subcellular location">
    <subcellularLocation>
        <location evidence="1 11">Secreted</location>
        <location evidence="1 11">Extracellular space</location>
        <location evidence="1 11">Apoplast</location>
    </subcellularLocation>
</comment>
<feature type="non-terminal residue" evidence="13">
    <location>
        <position position="1"/>
    </location>
</feature>
<evidence type="ECO:0000256" key="5">
    <source>
        <dbReference type="ARBA" id="ARBA00022723"/>
    </source>
</evidence>
<dbReference type="Gene3D" id="2.60.120.10">
    <property type="entry name" value="Jelly Rolls"/>
    <property type="match status" value="1"/>
</dbReference>
<dbReference type="GO" id="GO:0010497">
    <property type="term" value="P:plasmodesmata-mediated intercellular transport"/>
    <property type="evidence" value="ECO:0007669"/>
    <property type="project" value="UniProtKB-ARBA"/>
</dbReference>
<feature type="binding site" evidence="10">
    <location>
        <position position="71"/>
    </location>
    <ligand>
        <name>Mn(2+)</name>
        <dbReference type="ChEBI" id="CHEBI:29035"/>
    </ligand>
</feature>
<keyword evidence="6" id="KW-0732">Signal</keyword>
<dbReference type="GO" id="GO:0009506">
    <property type="term" value="C:plasmodesma"/>
    <property type="evidence" value="ECO:0007669"/>
    <property type="project" value="UniProtKB-ARBA"/>
</dbReference>
<gene>
    <name evidence="13" type="ORF">KI387_021205</name>
</gene>
<dbReference type="EMBL" id="JAHRHJ020000004">
    <property type="protein sequence ID" value="KAH9319436.1"/>
    <property type="molecule type" value="Genomic_DNA"/>
</dbReference>
<dbReference type="InterPro" id="IPR006045">
    <property type="entry name" value="Cupin_1"/>
</dbReference>
<comment type="caution">
    <text evidence="13">The sequence shown here is derived from an EMBL/GenBank/DDBJ whole genome shotgun (WGS) entry which is preliminary data.</text>
</comment>
<feature type="binding site" evidence="10">
    <location>
        <position position="78"/>
    </location>
    <ligand>
        <name>Mn(2+)</name>
        <dbReference type="ChEBI" id="CHEBI:29035"/>
    </ligand>
</feature>
<keyword evidence="14" id="KW-1185">Reference proteome</keyword>
<evidence type="ECO:0000313" key="13">
    <source>
        <dbReference type="EMBL" id="KAH9319436.1"/>
    </source>
</evidence>
<dbReference type="AlphaFoldDB" id="A0AA38GA79"/>
<dbReference type="PANTHER" id="PTHR31238">
    <property type="entry name" value="GERMIN-LIKE PROTEIN SUBFAMILY 3 MEMBER 3"/>
    <property type="match status" value="1"/>
</dbReference>
<evidence type="ECO:0000256" key="1">
    <source>
        <dbReference type="ARBA" id="ARBA00004271"/>
    </source>
</evidence>
<evidence type="ECO:0000259" key="12">
    <source>
        <dbReference type="SMART" id="SM00835"/>
    </source>
</evidence>